<dbReference type="AlphaFoldDB" id="A0A0C5VXY7"/>
<dbReference type="RefSeq" id="WP_044639603.1">
    <property type="nucleotide sequence ID" value="NZ_CP007202.1"/>
</dbReference>
<feature type="chain" id="PRO_5002183652" description="Lipoprotein" evidence="1">
    <location>
        <begin position="22"/>
        <end position="392"/>
    </location>
</feature>
<evidence type="ECO:0000256" key="1">
    <source>
        <dbReference type="SAM" id="SignalP"/>
    </source>
</evidence>
<evidence type="ECO:0008006" key="4">
    <source>
        <dbReference type="Google" id="ProtNLM"/>
    </source>
</evidence>
<keyword evidence="3" id="KW-1185">Reference proteome</keyword>
<feature type="signal peptide" evidence="1">
    <location>
        <begin position="1"/>
        <end position="21"/>
    </location>
</feature>
<keyword evidence="1" id="KW-0732">Signal</keyword>
<evidence type="ECO:0000313" key="3">
    <source>
        <dbReference type="Proteomes" id="UP000032229"/>
    </source>
</evidence>
<dbReference type="OrthoDB" id="1489643at2"/>
<protein>
    <recommendedName>
        <fullName evidence="4">Lipoprotein</fullName>
    </recommendedName>
</protein>
<dbReference type="KEGG" id="sze:AW14_10415"/>
<accession>A0A0C5VXY7</accession>
<sequence length="392" mass="45812">MKKTLLITCSILFLISCSASKQIEKALTAGNYDKAIYDAIGKLRTNKDKKNKTDYINLLYEAYLKANDRDLQNIDFLKKDNNPENYIRIYDLFLNLNNRQEIIKPFLPLSVNGKEIRFKLKDYSSSIIKYKEKASEHLYNNTTALLNSKNKLDYRKAYNNLKEIEAINPNYKDVRSLINWSHAKGTDYVLVDMFNDTRKIIPQALESDLLNFSTYGINNLWTVYHNTPSNDITYDYNMRVVLREINVSPEQIKERQIIKEKQIIDGKKNLLDTKGNPVKDSLGNFIKVDNLKTIRCEYYEFKQNKSAQVKGNVEYININTQQLIDAFPIESTFVFDHVYANTRGDKRALDTNLLPFLERRRIPFPTDEQIIYDTGEDLKQQLKQIIKSYNPS</sequence>
<gene>
    <name evidence="2" type="ORF">AW14_10415</name>
</gene>
<dbReference type="Proteomes" id="UP000032229">
    <property type="component" value="Chromosome"/>
</dbReference>
<evidence type="ECO:0000313" key="2">
    <source>
        <dbReference type="EMBL" id="AJR03981.1"/>
    </source>
</evidence>
<dbReference type="EMBL" id="CP007202">
    <property type="protein sequence ID" value="AJR03981.1"/>
    <property type="molecule type" value="Genomic_DNA"/>
</dbReference>
<dbReference type="PROSITE" id="PS51257">
    <property type="entry name" value="PROKAR_LIPOPROTEIN"/>
    <property type="match status" value="1"/>
</dbReference>
<name>A0A0C5VXY7_9FLAO</name>
<dbReference type="STRING" id="1454006.AW14_10415"/>
<proteinExistence type="predicted"/>
<organism evidence="2 3">
    <name type="scientific">Siansivirga zeaxanthinifaciens CC-SAMT-1</name>
    <dbReference type="NCBI Taxonomy" id="1454006"/>
    <lineage>
        <taxon>Bacteria</taxon>
        <taxon>Pseudomonadati</taxon>
        <taxon>Bacteroidota</taxon>
        <taxon>Flavobacteriia</taxon>
        <taxon>Flavobacteriales</taxon>
        <taxon>Flavobacteriaceae</taxon>
        <taxon>Siansivirga</taxon>
    </lineage>
</organism>
<reference evidence="2 3" key="1">
    <citation type="submission" date="2014-02" db="EMBL/GenBank/DDBJ databases">
        <authorList>
            <person name="Young C.-C."/>
            <person name="Hameed A."/>
            <person name="Huang H.-C."/>
            <person name="Shahina M."/>
        </authorList>
    </citation>
    <scope>NUCLEOTIDE SEQUENCE [LARGE SCALE GENOMIC DNA]</scope>
    <source>
        <strain evidence="2 3">CC-SAMT-1</strain>
    </source>
</reference>
<dbReference type="HOGENOM" id="CLU_666817_0_0_10"/>